<sequence length="448" mass="45958">MSPPAQRPWWQRPANAIPLAGNTLLFLFGLVGGLGGALVMLGIGLLLGGLWHLLTGKPLPGLRLRGRRWGAALTGLAFVVTLTGGSLLPPSSDTPNAPAASTSTTRTTAKSTATPTPTPTPTEDVEDDEVNLAAADTSTGLDTTAGTAALQAAIGQSALVALAELTVDIPTHAASYDRDAFGYRAYDTDHNGCDVRNDVLARDLTDVTYTSGNCKVATGTLNPDPYSGKTTAFTSAASTLDIDHVVSLGDAWISGAWAWDADTQHQFGNDPMNTLAVDSGLNRAKSNDNAARWLPPNTTFDCQYVAIQIGVKYTYGLTVTQAEKDTMASVLAGCPDQPLPEGSALPTAVQPPPAPVSEDTSSARGSSANPPAAAAPATEPEPAAEPAPAAPAAPAPVGNPGDSKNCGDFATWADANAWFQTYLPAYGDVAGLDADNDGIPCESLPGAP</sequence>
<accession>A0A512P9H4</accession>
<keyword evidence="2" id="KW-1133">Transmembrane helix</keyword>
<dbReference type="EMBL" id="BKAL01000002">
    <property type="protein sequence ID" value="GEP67845.1"/>
    <property type="molecule type" value="Genomic_DNA"/>
</dbReference>
<dbReference type="PANTHER" id="PTHR24094">
    <property type="entry name" value="SECRETED PROTEIN"/>
    <property type="match status" value="1"/>
</dbReference>
<keyword evidence="2" id="KW-0472">Membrane</keyword>
<evidence type="ECO:0000256" key="2">
    <source>
        <dbReference type="SAM" id="Phobius"/>
    </source>
</evidence>
<keyword evidence="2" id="KW-0812">Transmembrane</keyword>
<feature type="domain" description="Excalibur calcium-binding" evidence="3">
    <location>
        <begin position="402"/>
        <end position="442"/>
    </location>
</feature>
<proteinExistence type="predicted"/>
<reference evidence="4 5" key="1">
    <citation type="submission" date="2019-07" db="EMBL/GenBank/DDBJ databases">
        <title>Whole genome shotgun sequence of Cellulomonas soli NBRC 109434.</title>
        <authorList>
            <person name="Hosoyama A."/>
            <person name="Uohara A."/>
            <person name="Ohji S."/>
            <person name="Ichikawa N."/>
        </authorList>
    </citation>
    <scope>NUCLEOTIDE SEQUENCE [LARGE SCALE GENOMIC DNA]</scope>
    <source>
        <strain evidence="4 5">NBRC 109434</strain>
    </source>
</reference>
<feature type="compositionally biased region" description="Pro residues" evidence="1">
    <location>
        <begin position="383"/>
        <end position="394"/>
    </location>
</feature>
<dbReference type="Pfam" id="PF05901">
    <property type="entry name" value="Excalibur"/>
    <property type="match status" value="1"/>
</dbReference>
<feature type="compositionally biased region" description="Low complexity" evidence="1">
    <location>
        <begin position="89"/>
        <end position="115"/>
    </location>
</feature>
<feature type="region of interest" description="Disordered" evidence="1">
    <location>
        <begin position="333"/>
        <end position="401"/>
    </location>
</feature>
<gene>
    <name evidence="4" type="ORF">CSO01_05600</name>
</gene>
<dbReference type="InterPro" id="IPR011089">
    <property type="entry name" value="GmrSD_C"/>
</dbReference>
<evidence type="ECO:0000256" key="1">
    <source>
        <dbReference type="SAM" id="MobiDB-lite"/>
    </source>
</evidence>
<feature type="transmembrane region" description="Helical" evidence="2">
    <location>
        <begin position="69"/>
        <end position="88"/>
    </location>
</feature>
<feature type="compositionally biased region" description="Low complexity" evidence="1">
    <location>
        <begin position="370"/>
        <end position="382"/>
    </location>
</feature>
<protein>
    <recommendedName>
        <fullName evidence="3">Excalibur calcium-binding domain-containing protein</fullName>
    </recommendedName>
</protein>
<dbReference type="SMART" id="SM00894">
    <property type="entry name" value="Excalibur"/>
    <property type="match status" value="1"/>
</dbReference>
<dbReference type="InterPro" id="IPR008613">
    <property type="entry name" value="Excalibur_Ca-bd_domain"/>
</dbReference>
<dbReference type="Proteomes" id="UP000321798">
    <property type="component" value="Unassembled WGS sequence"/>
</dbReference>
<evidence type="ECO:0000313" key="5">
    <source>
        <dbReference type="Proteomes" id="UP000321798"/>
    </source>
</evidence>
<feature type="transmembrane region" description="Helical" evidence="2">
    <location>
        <begin position="24"/>
        <end position="48"/>
    </location>
</feature>
<dbReference type="RefSeq" id="WP_223203457.1">
    <property type="nucleotide sequence ID" value="NZ_BAABBJ010000015.1"/>
</dbReference>
<dbReference type="PANTHER" id="PTHR24094:SF15">
    <property type="entry name" value="AMP-DEPENDENT SYNTHETASE_LIGASE DOMAIN-CONTAINING PROTEIN-RELATED"/>
    <property type="match status" value="1"/>
</dbReference>
<name>A0A512P9H4_9CELL</name>
<dbReference type="AlphaFoldDB" id="A0A512P9H4"/>
<feature type="compositionally biased region" description="Polar residues" evidence="1">
    <location>
        <begin position="358"/>
        <end position="369"/>
    </location>
</feature>
<organism evidence="4 5">
    <name type="scientific">Cellulomonas soli</name>
    <dbReference type="NCBI Taxonomy" id="931535"/>
    <lineage>
        <taxon>Bacteria</taxon>
        <taxon>Bacillati</taxon>
        <taxon>Actinomycetota</taxon>
        <taxon>Actinomycetes</taxon>
        <taxon>Micrococcales</taxon>
        <taxon>Cellulomonadaceae</taxon>
        <taxon>Cellulomonas</taxon>
    </lineage>
</organism>
<evidence type="ECO:0000313" key="4">
    <source>
        <dbReference type="EMBL" id="GEP67845.1"/>
    </source>
</evidence>
<evidence type="ECO:0000259" key="3">
    <source>
        <dbReference type="SMART" id="SM00894"/>
    </source>
</evidence>
<keyword evidence="5" id="KW-1185">Reference proteome</keyword>
<comment type="caution">
    <text evidence="4">The sequence shown here is derived from an EMBL/GenBank/DDBJ whole genome shotgun (WGS) entry which is preliminary data.</text>
</comment>
<feature type="region of interest" description="Disordered" evidence="1">
    <location>
        <begin position="89"/>
        <end position="128"/>
    </location>
</feature>
<dbReference type="Pfam" id="PF07510">
    <property type="entry name" value="GmrSD_C"/>
    <property type="match status" value="1"/>
</dbReference>